<reference evidence="2" key="1">
    <citation type="journal article" date="2019" name="bioRxiv">
        <title>The Genome of the Zebra Mussel, Dreissena polymorpha: A Resource for Invasive Species Research.</title>
        <authorList>
            <person name="McCartney M.A."/>
            <person name="Auch B."/>
            <person name="Kono T."/>
            <person name="Mallez S."/>
            <person name="Zhang Y."/>
            <person name="Obille A."/>
            <person name="Becker A."/>
            <person name="Abrahante J.E."/>
            <person name="Garbe J."/>
            <person name="Badalamenti J.P."/>
            <person name="Herman A."/>
            <person name="Mangelson H."/>
            <person name="Liachko I."/>
            <person name="Sullivan S."/>
            <person name="Sone E.D."/>
            <person name="Koren S."/>
            <person name="Silverstein K.A.T."/>
            <person name="Beckman K.B."/>
            <person name="Gohl D.M."/>
        </authorList>
    </citation>
    <scope>NUCLEOTIDE SEQUENCE</scope>
    <source>
        <strain evidence="2">Duluth1</strain>
        <tissue evidence="2">Whole animal</tissue>
    </source>
</reference>
<feature type="compositionally biased region" description="Basic and acidic residues" evidence="1">
    <location>
        <begin position="46"/>
        <end position="55"/>
    </location>
</feature>
<feature type="region of interest" description="Disordered" evidence="1">
    <location>
        <begin position="222"/>
        <end position="243"/>
    </location>
</feature>
<feature type="region of interest" description="Disordered" evidence="1">
    <location>
        <begin position="413"/>
        <end position="633"/>
    </location>
</feature>
<dbReference type="AlphaFoldDB" id="A0A9D4GT02"/>
<proteinExistence type="predicted"/>
<dbReference type="Proteomes" id="UP000828390">
    <property type="component" value="Unassembled WGS sequence"/>
</dbReference>
<evidence type="ECO:0000313" key="3">
    <source>
        <dbReference type="Proteomes" id="UP000828390"/>
    </source>
</evidence>
<feature type="compositionally biased region" description="Polar residues" evidence="1">
    <location>
        <begin position="455"/>
        <end position="471"/>
    </location>
</feature>
<feature type="compositionally biased region" description="Basic and acidic residues" evidence="1">
    <location>
        <begin position="368"/>
        <end position="379"/>
    </location>
</feature>
<accession>A0A9D4GT02</accession>
<feature type="region of interest" description="Disordered" evidence="1">
    <location>
        <begin position="46"/>
        <end position="68"/>
    </location>
</feature>
<keyword evidence="3" id="KW-1185">Reference proteome</keyword>
<feature type="compositionally biased region" description="Polar residues" evidence="1">
    <location>
        <begin position="513"/>
        <end position="524"/>
    </location>
</feature>
<reference evidence="2" key="2">
    <citation type="submission" date="2020-11" db="EMBL/GenBank/DDBJ databases">
        <authorList>
            <person name="McCartney M.A."/>
            <person name="Auch B."/>
            <person name="Kono T."/>
            <person name="Mallez S."/>
            <person name="Becker A."/>
            <person name="Gohl D.M."/>
            <person name="Silverstein K.A.T."/>
            <person name="Koren S."/>
            <person name="Bechman K.B."/>
            <person name="Herman A."/>
            <person name="Abrahante J.E."/>
            <person name="Garbe J."/>
        </authorList>
    </citation>
    <scope>NUCLEOTIDE SEQUENCE</scope>
    <source>
        <strain evidence="2">Duluth1</strain>
        <tissue evidence="2">Whole animal</tissue>
    </source>
</reference>
<feature type="region of interest" description="Disordered" evidence="1">
    <location>
        <begin position="284"/>
        <end position="379"/>
    </location>
</feature>
<gene>
    <name evidence="2" type="ORF">DPMN_122665</name>
</gene>
<feature type="region of interest" description="Disordered" evidence="1">
    <location>
        <begin position="162"/>
        <end position="187"/>
    </location>
</feature>
<name>A0A9D4GT02_DREPO</name>
<comment type="caution">
    <text evidence="2">The sequence shown here is derived from an EMBL/GenBank/DDBJ whole genome shotgun (WGS) entry which is preliminary data.</text>
</comment>
<dbReference type="EMBL" id="JAIWYP010000005">
    <property type="protein sequence ID" value="KAH3820916.1"/>
    <property type="molecule type" value="Genomic_DNA"/>
</dbReference>
<feature type="compositionally biased region" description="Polar residues" evidence="1">
    <location>
        <begin position="57"/>
        <end position="68"/>
    </location>
</feature>
<protein>
    <submittedName>
        <fullName evidence="2">Uncharacterized protein</fullName>
    </submittedName>
</protein>
<evidence type="ECO:0000256" key="1">
    <source>
        <dbReference type="SAM" id="MobiDB-lite"/>
    </source>
</evidence>
<evidence type="ECO:0000313" key="2">
    <source>
        <dbReference type="EMBL" id="KAH3820916.1"/>
    </source>
</evidence>
<sequence length="633" mass="73218">MSFNPHCTIPAITTKMRRRLHSFRNAPSRPSPRRREDDVIQSALHKPDHHHEDAKTMSFNPHCTNPAINTKTRRRCHLIRTAPTRPSPRRREDDAIQFALHQPGHHHEDAKTMSFNPLCINPAITSKTRRRFYSIRTAPTRPHHEEAKTMSFNQHCTNPAITTKTRSRCHSIRTAPTRPSPRRREDDVIQSALHQPGHHHEDAKTMTMSFNPHCTNSAITTKTRRRCHSIRTAPTRPSPRRREDDVIQFALHQPGHHHEDAKTMSFNPHCINLAITTKTRRRFYSIRSAPTRPSPRRSEDDVIQSALHQPGHRHEDSKTMSFNLHLTNPAITTKTRRRCHSIRTAPIRPSPRSREDDVIQSALHQPGHHHEDAKTPRRRENDVIQSALNQPGHHHEDTKTMSFNPHCTNSAITTKTRRRCHSIRTAPTRPSPRRREDDVIQSALHQPGHHHENAKTMSFNPHSTNPAITTTTRKRCHSIRTAPTRPSPRRLEDDVIQSALHQPSHHHEDAKTMSFNPHCTNPAITTKPRRRCHSIRTAPTRPSPRRREDTTKTRRRCHSIRTAPTRPSPRRREDDVIQSALHQPGHHNEDAKTMSFNPHCTNPAIRTKTRRRCHSIRTAPTRPSPRRREDNVI</sequence>
<feature type="compositionally biased region" description="Polar residues" evidence="1">
    <location>
        <begin position="319"/>
        <end position="333"/>
    </location>
</feature>
<organism evidence="2 3">
    <name type="scientific">Dreissena polymorpha</name>
    <name type="common">Zebra mussel</name>
    <name type="synonym">Mytilus polymorpha</name>
    <dbReference type="NCBI Taxonomy" id="45954"/>
    <lineage>
        <taxon>Eukaryota</taxon>
        <taxon>Metazoa</taxon>
        <taxon>Spiralia</taxon>
        <taxon>Lophotrochozoa</taxon>
        <taxon>Mollusca</taxon>
        <taxon>Bivalvia</taxon>
        <taxon>Autobranchia</taxon>
        <taxon>Heteroconchia</taxon>
        <taxon>Euheterodonta</taxon>
        <taxon>Imparidentia</taxon>
        <taxon>Neoheterodontei</taxon>
        <taxon>Myida</taxon>
        <taxon>Dreissenoidea</taxon>
        <taxon>Dreissenidae</taxon>
        <taxon>Dreissena</taxon>
    </lineage>
</organism>